<dbReference type="Pfam" id="PF01826">
    <property type="entry name" value="TIL"/>
    <property type="match status" value="2"/>
</dbReference>
<dbReference type="AlphaFoldDB" id="A0A131Z4H4"/>
<feature type="signal peptide" evidence="3">
    <location>
        <begin position="1"/>
        <end position="24"/>
    </location>
</feature>
<dbReference type="Gene3D" id="2.10.25.10">
    <property type="entry name" value="Laminin"/>
    <property type="match status" value="3"/>
</dbReference>
<accession>A0A131Z4H4</accession>
<feature type="domain" description="TIL" evidence="4">
    <location>
        <begin position="148"/>
        <end position="205"/>
    </location>
</feature>
<dbReference type="InterPro" id="IPR036084">
    <property type="entry name" value="Ser_inhib-like_sf"/>
</dbReference>
<evidence type="ECO:0000256" key="1">
    <source>
        <dbReference type="ARBA" id="ARBA00022690"/>
    </source>
</evidence>
<protein>
    <submittedName>
        <fullName evidence="5">TIL domain containing protein</fullName>
    </submittedName>
</protein>
<dbReference type="GO" id="GO:0030414">
    <property type="term" value="F:peptidase inhibitor activity"/>
    <property type="evidence" value="ECO:0007669"/>
    <property type="project" value="UniProtKB-KW"/>
</dbReference>
<keyword evidence="2" id="KW-1015">Disulfide bond</keyword>
<evidence type="ECO:0000256" key="2">
    <source>
        <dbReference type="ARBA" id="ARBA00023157"/>
    </source>
</evidence>
<dbReference type="PANTHER" id="PTHR23259">
    <property type="entry name" value="RIDDLE"/>
    <property type="match status" value="1"/>
</dbReference>
<organism evidence="5">
    <name type="scientific">Rhipicephalus appendiculatus</name>
    <name type="common">Brown ear tick</name>
    <dbReference type="NCBI Taxonomy" id="34631"/>
    <lineage>
        <taxon>Eukaryota</taxon>
        <taxon>Metazoa</taxon>
        <taxon>Ecdysozoa</taxon>
        <taxon>Arthropoda</taxon>
        <taxon>Chelicerata</taxon>
        <taxon>Arachnida</taxon>
        <taxon>Acari</taxon>
        <taxon>Parasitiformes</taxon>
        <taxon>Ixodida</taxon>
        <taxon>Ixodoidea</taxon>
        <taxon>Ixodidae</taxon>
        <taxon>Rhipicephalinae</taxon>
        <taxon>Rhipicephalus</taxon>
        <taxon>Rhipicephalus</taxon>
    </lineage>
</organism>
<feature type="chain" id="PRO_5007286748" evidence="3">
    <location>
        <begin position="25"/>
        <end position="210"/>
    </location>
</feature>
<evidence type="ECO:0000256" key="3">
    <source>
        <dbReference type="SAM" id="SignalP"/>
    </source>
</evidence>
<dbReference type="SUPFAM" id="SSF57567">
    <property type="entry name" value="Serine protease inhibitors"/>
    <property type="match status" value="3"/>
</dbReference>
<reference evidence="5" key="1">
    <citation type="journal article" date="2016" name="Ticks Tick Borne Dis.">
        <title>De novo assembly and annotation of the salivary gland transcriptome of Rhipicephalus appendiculatus male and female ticks during blood feeding.</title>
        <authorList>
            <person name="de Castro M.H."/>
            <person name="de Klerk D."/>
            <person name="Pienaar R."/>
            <person name="Latif A.A."/>
            <person name="Rees D.J."/>
            <person name="Mans B.J."/>
        </authorList>
    </citation>
    <scope>NUCLEOTIDE SEQUENCE</scope>
    <source>
        <tissue evidence="5">Salivary glands</tissue>
    </source>
</reference>
<proteinExistence type="predicted"/>
<dbReference type="EMBL" id="GEDV01002360">
    <property type="protein sequence ID" value="JAP86197.1"/>
    <property type="molecule type" value="Transcribed_RNA"/>
</dbReference>
<feature type="domain" description="TIL" evidence="4">
    <location>
        <begin position="91"/>
        <end position="144"/>
    </location>
</feature>
<dbReference type="PANTHER" id="PTHR23259:SF70">
    <property type="entry name" value="ACCESSORY GLAND PROTEIN ACP62F-RELATED"/>
    <property type="match status" value="1"/>
</dbReference>
<dbReference type="CDD" id="cd19941">
    <property type="entry name" value="TIL"/>
    <property type="match status" value="2"/>
</dbReference>
<keyword evidence="1" id="KW-0646">Protease inhibitor</keyword>
<evidence type="ECO:0000259" key="4">
    <source>
        <dbReference type="Pfam" id="PF01826"/>
    </source>
</evidence>
<name>A0A131Z4H4_RHIAP</name>
<dbReference type="InterPro" id="IPR051368">
    <property type="entry name" value="SerProtInhib-TIL_Domain"/>
</dbReference>
<dbReference type="InterPro" id="IPR002919">
    <property type="entry name" value="TIL_dom"/>
</dbReference>
<keyword evidence="3" id="KW-0732">Signal</keyword>
<sequence>MRNSGVAFLFIGICLCLEYASSSAGANSQCAHGEEPVRGYALRRDRFCKPWITSPAEVFKLRRCVCRPDYLRNAWGHCVKESACKKCFYERNADFNGCSPSCPLRCGKPLPEVCTLQCVIGCACAPGFVLDPWWGKFCVPARMCPPRCPAHSSYHMCASTCEPTCEGTRPDKCITQCHRGRCVCWPGFYKTYHKGKEACVPWYKCGAKAE</sequence>
<evidence type="ECO:0000313" key="5">
    <source>
        <dbReference type="EMBL" id="JAP86197.1"/>
    </source>
</evidence>